<reference evidence="2 3" key="1">
    <citation type="submission" date="2018-08" db="EMBL/GenBank/DDBJ databases">
        <title>Mucilaginibacter terrae sp. nov., isolated from manganese diggings.</title>
        <authorList>
            <person name="Huang Y."/>
            <person name="Zhou Z."/>
        </authorList>
    </citation>
    <scope>NUCLEOTIDE SEQUENCE [LARGE SCALE GENOMIC DNA]</scope>
    <source>
        <strain evidence="2 3">ZH6</strain>
    </source>
</reference>
<comment type="caution">
    <text evidence="2">The sequence shown here is derived from an EMBL/GenBank/DDBJ whole genome shotgun (WGS) entry which is preliminary data.</text>
</comment>
<proteinExistence type="predicted"/>
<organism evidence="2 3">
    <name type="scientific">Mucilaginibacter terrenus</name>
    <dbReference type="NCBI Taxonomy" id="2482727"/>
    <lineage>
        <taxon>Bacteria</taxon>
        <taxon>Pseudomonadati</taxon>
        <taxon>Bacteroidota</taxon>
        <taxon>Sphingobacteriia</taxon>
        <taxon>Sphingobacteriales</taxon>
        <taxon>Sphingobacteriaceae</taxon>
        <taxon>Mucilaginibacter</taxon>
    </lineage>
</organism>
<sequence length="77" mass="8988">MKKNVILFLTCSVVSTFALLGALGAKNPFPCFGVAFAIWGLFFWIASRRNKRKAERRFHERMFNEYMRSKARGALRR</sequence>
<dbReference type="EMBL" id="QWDE01000001">
    <property type="protein sequence ID" value="RFZ85266.1"/>
    <property type="molecule type" value="Genomic_DNA"/>
</dbReference>
<evidence type="ECO:0000313" key="2">
    <source>
        <dbReference type="EMBL" id="RFZ85266.1"/>
    </source>
</evidence>
<dbReference type="RefSeq" id="WP_117382166.1">
    <property type="nucleotide sequence ID" value="NZ_QWDE01000001.1"/>
</dbReference>
<accession>A0A3E2NW74</accession>
<dbReference type="AlphaFoldDB" id="A0A3E2NW74"/>
<keyword evidence="1" id="KW-0812">Transmembrane</keyword>
<gene>
    <name evidence="2" type="ORF">DYU05_06610</name>
</gene>
<keyword evidence="3" id="KW-1185">Reference proteome</keyword>
<name>A0A3E2NW74_9SPHI</name>
<dbReference type="Proteomes" id="UP000260823">
    <property type="component" value="Unassembled WGS sequence"/>
</dbReference>
<keyword evidence="1" id="KW-1133">Transmembrane helix</keyword>
<evidence type="ECO:0000313" key="3">
    <source>
        <dbReference type="Proteomes" id="UP000260823"/>
    </source>
</evidence>
<evidence type="ECO:0000256" key="1">
    <source>
        <dbReference type="SAM" id="Phobius"/>
    </source>
</evidence>
<protein>
    <submittedName>
        <fullName evidence="2">Uncharacterized protein</fullName>
    </submittedName>
</protein>
<feature type="transmembrane region" description="Helical" evidence="1">
    <location>
        <begin position="28"/>
        <end position="47"/>
    </location>
</feature>
<dbReference type="OrthoDB" id="826855at2"/>
<keyword evidence="1" id="KW-0472">Membrane</keyword>